<evidence type="ECO:0000256" key="2">
    <source>
        <dbReference type="ARBA" id="ARBA00004496"/>
    </source>
</evidence>
<evidence type="ECO:0000259" key="10">
    <source>
        <dbReference type="Pfam" id="PF08241"/>
    </source>
</evidence>
<dbReference type="FunFam" id="3.40.50.150:FF:000216">
    <property type="entry name" value="S-adenosylmethionine-dependent methyltransferase, putative"/>
    <property type="match status" value="1"/>
</dbReference>
<comment type="subcellular location">
    <subcellularLocation>
        <location evidence="2">Cytoplasm</location>
    </subcellularLocation>
    <subcellularLocation>
        <location evidence="1">Nucleus</location>
    </subcellularLocation>
</comment>
<dbReference type="Pfam" id="PF08241">
    <property type="entry name" value="Methyltransf_11"/>
    <property type="match status" value="1"/>
</dbReference>
<dbReference type="EMBL" id="FN668639">
    <property type="protein sequence ID" value="CBK20919.2"/>
    <property type="molecule type" value="Genomic_DNA"/>
</dbReference>
<dbReference type="RefSeq" id="XP_012894967.1">
    <property type="nucleotide sequence ID" value="XM_013039513.1"/>
</dbReference>
<dbReference type="GeneID" id="24918439"/>
<comment type="similarity">
    <text evidence="3">Belongs to the class I-like SAM-binding methyltransferase superfamily. BUD23/WBSCR22 family.</text>
</comment>
<dbReference type="SUPFAM" id="SSF53335">
    <property type="entry name" value="S-adenosyl-L-methionine-dependent methyltransferases"/>
    <property type="match status" value="1"/>
</dbReference>
<accession>D8LXC4</accession>
<feature type="region of interest" description="Disordered" evidence="9">
    <location>
        <begin position="256"/>
        <end position="321"/>
    </location>
</feature>
<protein>
    <recommendedName>
        <fullName evidence="14">Methyltransferase type 11 domain-containing protein</fullName>
    </recommendedName>
</protein>
<evidence type="ECO:0000313" key="12">
    <source>
        <dbReference type="EMBL" id="CBK20919.2"/>
    </source>
</evidence>
<dbReference type="GO" id="GO:0005730">
    <property type="term" value="C:nucleolus"/>
    <property type="evidence" value="ECO:0007669"/>
    <property type="project" value="TreeGrafter"/>
</dbReference>
<feature type="domain" description="18S rRNA (guanine(1575)-N(7))-methyltransferase Bud23 C-terminal" evidence="11">
    <location>
        <begin position="202"/>
        <end position="278"/>
    </location>
</feature>
<feature type="compositionally biased region" description="Pro residues" evidence="9">
    <location>
        <begin position="291"/>
        <end position="321"/>
    </location>
</feature>
<dbReference type="GO" id="GO:0070476">
    <property type="term" value="P:rRNA (guanine-N7)-methylation"/>
    <property type="evidence" value="ECO:0007669"/>
    <property type="project" value="InterPro"/>
</dbReference>
<dbReference type="GO" id="GO:0016435">
    <property type="term" value="F:rRNA (guanine) methyltransferase activity"/>
    <property type="evidence" value="ECO:0007669"/>
    <property type="project" value="InterPro"/>
</dbReference>
<keyword evidence="8" id="KW-0539">Nucleus</keyword>
<name>D8LXC4_BLAHO</name>
<dbReference type="FunCoup" id="D8LXC4">
    <property type="interactions" value="524"/>
</dbReference>
<dbReference type="PANTHER" id="PTHR12734:SF0">
    <property type="entry name" value="18S RRNA (GUANINE-N(7))-METHYLTRANSFERASE-RELATED"/>
    <property type="match status" value="1"/>
</dbReference>
<dbReference type="CDD" id="cd02440">
    <property type="entry name" value="AdoMet_MTases"/>
    <property type="match status" value="1"/>
</dbReference>
<evidence type="ECO:0000256" key="3">
    <source>
        <dbReference type="ARBA" id="ARBA00005547"/>
    </source>
</evidence>
<gene>
    <name evidence="12" type="ORF">GSBLH_T00001162001</name>
</gene>
<evidence type="ECO:0000256" key="1">
    <source>
        <dbReference type="ARBA" id="ARBA00004123"/>
    </source>
</evidence>
<dbReference type="InParanoid" id="D8LXC4"/>
<evidence type="ECO:0000256" key="7">
    <source>
        <dbReference type="ARBA" id="ARBA00022691"/>
    </source>
</evidence>
<reference evidence="12" key="1">
    <citation type="submission" date="2010-02" db="EMBL/GenBank/DDBJ databases">
        <title>Sequencing and annotation of the Blastocystis hominis genome.</title>
        <authorList>
            <person name="Wincker P."/>
        </authorList>
    </citation>
    <scope>NUCLEOTIDE SEQUENCE</scope>
    <source>
        <strain evidence="12">Singapore isolate B</strain>
    </source>
</reference>
<keyword evidence="4" id="KW-0963">Cytoplasm</keyword>
<dbReference type="GO" id="GO:0005737">
    <property type="term" value="C:cytoplasm"/>
    <property type="evidence" value="ECO:0007669"/>
    <property type="project" value="UniProtKB-SubCell"/>
</dbReference>
<evidence type="ECO:0008006" key="14">
    <source>
        <dbReference type="Google" id="ProtNLM"/>
    </source>
</evidence>
<dbReference type="Pfam" id="PF12589">
    <property type="entry name" value="WBS_methylT"/>
    <property type="match status" value="1"/>
</dbReference>
<dbReference type="Gene3D" id="3.40.50.150">
    <property type="entry name" value="Vaccinia Virus protein VP39"/>
    <property type="match status" value="1"/>
</dbReference>
<dbReference type="InterPro" id="IPR029063">
    <property type="entry name" value="SAM-dependent_MTases_sf"/>
</dbReference>
<evidence type="ECO:0000256" key="8">
    <source>
        <dbReference type="ARBA" id="ARBA00023242"/>
    </source>
</evidence>
<dbReference type="Proteomes" id="UP000008312">
    <property type="component" value="Unassembled WGS sequence"/>
</dbReference>
<keyword evidence="13" id="KW-1185">Reference proteome</keyword>
<evidence type="ECO:0000313" key="13">
    <source>
        <dbReference type="Proteomes" id="UP000008312"/>
    </source>
</evidence>
<dbReference type="OrthoDB" id="2877at2759"/>
<proteinExistence type="inferred from homology"/>
<dbReference type="AlphaFoldDB" id="D8LXC4"/>
<evidence type="ECO:0000256" key="4">
    <source>
        <dbReference type="ARBA" id="ARBA00022490"/>
    </source>
</evidence>
<keyword evidence="6" id="KW-0808">Transferase</keyword>
<dbReference type="InterPro" id="IPR013216">
    <property type="entry name" value="Methyltransf_11"/>
</dbReference>
<sequence>MSRPEREGPPDLFYNEQEAKKYANNSRIRLIQAQLSDRAIDLLVLPEGEPALLLDIGCGSGLSGECISNRGHHWIGCDISPSMLDIAISNGVEGDIMKQDMGQGLPFRSGIFDGAISISAVQWLCYSNSKGENPVRRLTAFFMSLYNCLRSGARAVIQLYPETPEQMELISKTATKCGFSGGLVVDFPNSAKAKKMYLVLKAGNDPNFVVPKGLSDENGEEATDIRFTAREKALRRRHRGREFAPIKSKEWIMKKKEKQQAMGRRTARDSKYTGRKRPTPFYCLFSVGSEPQPPLPPWQPPWQPPLPLQPPSPPQQPPSPP</sequence>
<organism evidence="12">
    <name type="scientific">Blastocystis hominis</name>
    <dbReference type="NCBI Taxonomy" id="12968"/>
    <lineage>
        <taxon>Eukaryota</taxon>
        <taxon>Sar</taxon>
        <taxon>Stramenopiles</taxon>
        <taxon>Bigyra</taxon>
        <taxon>Opalozoa</taxon>
        <taxon>Opalinata</taxon>
        <taxon>Blastocystidae</taxon>
        <taxon>Blastocystis</taxon>
    </lineage>
</organism>
<evidence type="ECO:0000256" key="5">
    <source>
        <dbReference type="ARBA" id="ARBA00022603"/>
    </source>
</evidence>
<dbReference type="PANTHER" id="PTHR12734">
    <property type="entry name" value="METHYLTRANSFERASE-RELATED"/>
    <property type="match status" value="1"/>
</dbReference>
<keyword evidence="5" id="KW-0489">Methyltransferase</keyword>
<evidence type="ECO:0000256" key="6">
    <source>
        <dbReference type="ARBA" id="ARBA00022679"/>
    </source>
</evidence>
<dbReference type="InterPro" id="IPR022238">
    <property type="entry name" value="Bud23_C"/>
</dbReference>
<dbReference type="OMA" id="WIQEKKE"/>
<keyword evidence="7" id="KW-0949">S-adenosyl-L-methionine</keyword>
<evidence type="ECO:0000259" key="11">
    <source>
        <dbReference type="Pfam" id="PF12589"/>
    </source>
</evidence>
<evidence type="ECO:0000256" key="9">
    <source>
        <dbReference type="SAM" id="MobiDB-lite"/>
    </source>
</evidence>
<feature type="domain" description="Methyltransferase type 11" evidence="10">
    <location>
        <begin position="54"/>
        <end position="154"/>
    </location>
</feature>
<dbReference type="InterPro" id="IPR039769">
    <property type="entry name" value="Bud23-like"/>
</dbReference>